<evidence type="ECO:0000313" key="5">
    <source>
        <dbReference type="EMBL" id="SCY27866.1"/>
    </source>
</evidence>
<keyword evidence="3 5" id="KW-0067">ATP-binding</keyword>
<dbReference type="GO" id="GO:0005524">
    <property type="term" value="F:ATP binding"/>
    <property type="evidence" value="ECO:0007669"/>
    <property type="project" value="UniProtKB-KW"/>
</dbReference>
<dbReference type="RefSeq" id="WP_074462568.1">
    <property type="nucleotide sequence ID" value="NZ_FMUR01000011.1"/>
</dbReference>
<dbReference type="PROSITE" id="PS50893">
    <property type="entry name" value="ABC_TRANSPORTER_2"/>
    <property type="match status" value="1"/>
</dbReference>
<name>A0A1G5ELM6_9FIRM</name>
<dbReference type="AlphaFoldDB" id="A0A1G5ELM6"/>
<dbReference type="SMART" id="SM00382">
    <property type="entry name" value="AAA"/>
    <property type="match status" value="1"/>
</dbReference>
<evidence type="ECO:0000259" key="4">
    <source>
        <dbReference type="PROSITE" id="PS50893"/>
    </source>
</evidence>
<dbReference type="InterPro" id="IPR003439">
    <property type="entry name" value="ABC_transporter-like_ATP-bd"/>
</dbReference>
<dbReference type="OrthoDB" id="9804819at2"/>
<dbReference type="InterPro" id="IPR027417">
    <property type="entry name" value="P-loop_NTPase"/>
</dbReference>
<dbReference type="PANTHER" id="PTHR42939">
    <property type="entry name" value="ABC TRANSPORTER ATP-BINDING PROTEIN ALBC-RELATED"/>
    <property type="match status" value="1"/>
</dbReference>
<dbReference type="CDD" id="cd03230">
    <property type="entry name" value="ABC_DR_subfamily_A"/>
    <property type="match status" value="1"/>
</dbReference>
<dbReference type="InterPro" id="IPR003593">
    <property type="entry name" value="AAA+_ATPase"/>
</dbReference>
<evidence type="ECO:0000256" key="1">
    <source>
        <dbReference type="ARBA" id="ARBA00022448"/>
    </source>
</evidence>
<accession>A0A1G5ELM6</accession>
<keyword evidence="1" id="KW-0813">Transport</keyword>
<gene>
    <name evidence="5" type="ORF">SAMN02910451_02002</name>
</gene>
<dbReference type="EMBL" id="FMUR01000011">
    <property type="protein sequence ID" value="SCY27866.1"/>
    <property type="molecule type" value="Genomic_DNA"/>
</dbReference>
<reference evidence="6" key="1">
    <citation type="submission" date="2016-10" db="EMBL/GenBank/DDBJ databases">
        <authorList>
            <person name="Varghese N."/>
            <person name="Submissions S."/>
        </authorList>
    </citation>
    <scope>NUCLEOTIDE SEQUENCE [LARGE SCALE GENOMIC DNA]</scope>
    <source>
        <strain evidence="6">XBD2006</strain>
    </source>
</reference>
<protein>
    <submittedName>
        <fullName evidence="5">ABC-2 type transport system ATP-binding protein</fullName>
    </submittedName>
</protein>
<dbReference type="PANTHER" id="PTHR42939:SF1">
    <property type="entry name" value="ABC TRANSPORTER ATP-BINDING PROTEIN ALBC-RELATED"/>
    <property type="match status" value="1"/>
</dbReference>
<evidence type="ECO:0000313" key="6">
    <source>
        <dbReference type="Proteomes" id="UP000183047"/>
    </source>
</evidence>
<dbReference type="Proteomes" id="UP000183047">
    <property type="component" value="Unassembled WGS sequence"/>
</dbReference>
<dbReference type="STRING" id="185008.bhn_I1225"/>
<dbReference type="Gene3D" id="3.40.50.300">
    <property type="entry name" value="P-loop containing nucleotide triphosphate hydrolases"/>
    <property type="match status" value="1"/>
</dbReference>
<dbReference type="GO" id="GO:0016887">
    <property type="term" value="F:ATP hydrolysis activity"/>
    <property type="evidence" value="ECO:0007669"/>
    <property type="project" value="InterPro"/>
</dbReference>
<evidence type="ECO:0000256" key="3">
    <source>
        <dbReference type="ARBA" id="ARBA00022840"/>
    </source>
</evidence>
<keyword evidence="6" id="KW-1185">Reference proteome</keyword>
<dbReference type="Pfam" id="PF00005">
    <property type="entry name" value="ABC_tran"/>
    <property type="match status" value="1"/>
</dbReference>
<dbReference type="InterPro" id="IPR051782">
    <property type="entry name" value="ABC_Transporter_VariousFunc"/>
</dbReference>
<feature type="domain" description="ABC transporter" evidence="4">
    <location>
        <begin position="2"/>
        <end position="227"/>
    </location>
</feature>
<proteinExistence type="predicted"/>
<dbReference type="SUPFAM" id="SSF52540">
    <property type="entry name" value="P-loop containing nucleoside triphosphate hydrolases"/>
    <property type="match status" value="1"/>
</dbReference>
<keyword evidence="2" id="KW-0547">Nucleotide-binding</keyword>
<sequence>MIELIELNKAFDDIKAVNHVSLKIADGEVFGLVGTNGAGKSTTLRIIAGVIKPDSGVVCVDNRPVYDNPDVKKDVFYISDDQYFFPNSTPDDMAGFYASVYENFDKEKFNKFLTGFGLDKDRKINTFSKGMKKQVSILLGLCAGTKYLLCDETFDGLDPVVRQGVKSLFAAEMEDRGLTPVIASHNLRELEDICDHVGLLHKGGVILSEDISDMKLNMQKIQCVFNTDEDEEKALEGLDVLIHDKRGRLHTITVRGERTDVENAFKRADMVFFEMLALTLEEIFISETEVVGYDIRKFIMG</sequence>
<evidence type="ECO:0000256" key="2">
    <source>
        <dbReference type="ARBA" id="ARBA00022741"/>
    </source>
</evidence>
<organism evidence="5 6">
    <name type="scientific">Butyrivibrio hungatei</name>
    <dbReference type="NCBI Taxonomy" id="185008"/>
    <lineage>
        <taxon>Bacteria</taxon>
        <taxon>Bacillati</taxon>
        <taxon>Bacillota</taxon>
        <taxon>Clostridia</taxon>
        <taxon>Lachnospirales</taxon>
        <taxon>Lachnospiraceae</taxon>
        <taxon>Butyrivibrio</taxon>
    </lineage>
</organism>